<evidence type="ECO:0000313" key="2">
    <source>
        <dbReference type="Proteomes" id="UP001054837"/>
    </source>
</evidence>
<comment type="caution">
    <text evidence="1">The sequence shown here is derived from an EMBL/GenBank/DDBJ whole genome shotgun (WGS) entry which is preliminary data.</text>
</comment>
<name>A0AAV4QYG5_9ARAC</name>
<dbReference type="Proteomes" id="UP001054837">
    <property type="component" value="Unassembled WGS sequence"/>
</dbReference>
<organism evidence="1 2">
    <name type="scientific">Caerostris darwini</name>
    <dbReference type="NCBI Taxonomy" id="1538125"/>
    <lineage>
        <taxon>Eukaryota</taxon>
        <taxon>Metazoa</taxon>
        <taxon>Ecdysozoa</taxon>
        <taxon>Arthropoda</taxon>
        <taxon>Chelicerata</taxon>
        <taxon>Arachnida</taxon>
        <taxon>Araneae</taxon>
        <taxon>Araneomorphae</taxon>
        <taxon>Entelegynae</taxon>
        <taxon>Araneoidea</taxon>
        <taxon>Araneidae</taxon>
        <taxon>Caerostris</taxon>
    </lineage>
</organism>
<sequence length="88" mass="9813">MTDELDLPYEEEEMVILFSTNSGSVRFFVAFVLRREPVRLTVAQCGAVPTHGAGSDHTRPSPGMRVSILHQLSLPLETPPCWKEKMAT</sequence>
<dbReference type="EMBL" id="BPLQ01005290">
    <property type="protein sequence ID" value="GIY13891.1"/>
    <property type="molecule type" value="Genomic_DNA"/>
</dbReference>
<keyword evidence="2" id="KW-1185">Reference proteome</keyword>
<protein>
    <submittedName>
        <fullName evidence="1">Uncharacterized protein</fullName>
    </submittedName>
</protein>
<reference evidence="1 2" key="1">
    <citation type="submission" date="2021-06" db="EMBL/GenBank/DDBJ databases">
        <title>Caerostris darwini draft genome.</title>
        <authorList>
            <person name="Kono N."/>
            <person name="Arakawa K."/>
        </authorList>
    </citation>
    <scope>NUCLEOTIDE SEQUENCE [LARGE SCALE GENOMIC DNA]</scope>
</reference>
<gene>
    <name evidence="1" type="ORF">CDAR_524921</name>
</gene>
<proteinExistence type="predicted"/>
<dbReference type="AlphaFoldDB" id="A0AAV4QYG5"/>
<evidence type="ECO:0000313" key="1">
    <source>
        <dbReference type="EMBL" id="GIY13891.1"/>
    </source>
</evidence>
<accession>A0AAV4QYG5</accession>